<dbReference type="EMBL" id="GISG01047495">
    <property type="protein sequence ID" value="MBA4624379.1"/>
    <property type="molecule type" value="Transcribed_RNA"/>
</dbReference>
<name>A0A7C8YQT2_OPUST</name>
<feature type="chain" id="PRO_5033586688" evidence="1">
    <location>
        <begin position="29"/>
        <end position="279"/>
    </location>
</feature>
<evidence type="ECO:0000313" key="2">
    <source>
        <dbReference type="EMBL" id="MBA4624378.1"/>
    </source>
</evidence>
<reference evidence="2" key="2">
    <citation type="submission" date="2020-07" db="EMBL/GenBank/DDBJ databases">
        <authorList>
            <person name="Vera ALvarez R."/>
            <person name="Arias-Moreno D.M."/>
            <person name="Jimenez-Jacinto V."/>
            <person name="Jimenez-Bremont J.F."/>
            <person name="Swaminathan K."/>
            <person name="Moose S.P."/>
            <person name="Guerrero-Gonzalez M.L."/>
            <person name="Marino-Ramirez L."/>
            <person name="Landsman D."/>
            <person name="Rodriguez-Kessler M."/>
            <person name="Delgado-Sanchez P."/>
        </authorList>
    </citation>
    <scope>NUCLEOTIDE SEQUENCE</scope>
    <source>
        <tissue evidence="2">Cladode</tissue>
    </source>
</reference>
<dbReference type="EMBL" id="GISG01047494">
    <property type="protein sequence ID" value="MBA4624378.1"/>
    <property type="molecule type" value="Transcribed_RNA"/>
</dbReference>
<evidence type="ECO:0000256" key="1">
    <source>
        <dbReference type="SAM" id="SignalP"/>
    </source>
</evidence>
<accession>A0A7C8YQT2</accession>
<protein>
    <submittedName>
        <fullName evidence="2">Uncharacterized protein</fullName>
    </submittedName>
</protein>
<dbReference type="Gene3D" id="2.60.120.430">
    <property type="entry name" value="Galactose-binding lectin"/>
    <property type="match status" value="1"/>
</dbReference>
<organism evidence="2">
    <name type="scientific">Opuntia streptacantha</name>
    <name type="common">Prickly pear cactus</name>
    <name type="synonym">Opuntia cardona</name>
    <dbReference type="NCBI Taxonomy" id="393608"/>
    <lineage>
        <taxon>Eukaryota</taxon>
        <taxon>Viridiplantae</taxon>
        <taxon>Streptophyta</taxon>
        <taxon>Embryophyta</taxon>
        <taxon>Tracheophyta</taxon>
        <taxon>Spermatophyta</taxon>
        <taxon>Magnoliopsida</taxon>
        <taxon>eudicotyledons</taxon>
        <taxon>Gunneridae</taxon>
        <taxon>Pentapetalae</taxon>
        <taxon>Caryophyllales</taxon>
        <taxon>Cactineae</taxon>
        <taxon>Cactaceae</taxon>
        <taxon>Opuntioideae</taxon>
        <taxon>Opuntia</taxon>
    </lineage>
</organism>
<reference evidence="2" key="1">
    <citation type="journal article" date="2013" name="J. Plant Res.">
        <title>Effect of fungi and light on seed germination of three Opuntia species from semiarid lands of central Mexico.</title>
        <authorList>
            <person name="Delgado-Sanchez P."/>
            <person name="Jimenez-Bremont J.F."/>
            <person name="Guerrero-Gonzalez Mde L."/>
            <person name="Flores J."/>
        </authorList>
    </citation>
    <scope>NUCLEOTIDE SEQUENCE</scope>
    <source>
        <tissue evidence="2">Cladode</tissue>
    </source>
</reference>
<dbReference type="PANTHER" id="PTHR34590">
    <property type="entry name" value="OS03G0124300 PROTEIN-RELATED"/>
    <property type="match status" value="1"/>
</dbReference>
<dbReference type="AlphaFoldDB" id="A0A7C8YQT2"/>
<dbReference type="InterPro" id="IPR045272">
    <property type="entry name" value="ANXUR1/2-like"/>
</dbReference>
<feature type="signal peptide" evidence="1">
    <location>
        <begin position="1"/>
        <end position="28"/>
    </location>
</feature>
<sequence>MMLQLQLHPHLIVQCFYLLPLLWPITLADTNTYHPRDHYLITCGGLTGGGGGWSSDEEPPFAPSPAASAATATSTSAATRVPYNSARIFWAPLTYSFPLSSPGPYLVRLYFFASTSFKTANPSQFFVSLNANEFTLLHDFSPYLAATNAEANANTTAPVPDGQLVREFYVTVGEVSKPLINLTFSPSTQHSSARSYGFINGIEVMSVPEGLYVPSSVTDRYLSTPYLIGGTDDYEANFYDFSKLKAMEMMIRLNVGGPSLQPSDDTGLNRTWYQDDGFL</sequence>
<keyword evidence="1" id="KW-0732">Signal</keyword>
<proteinExistence type="predicted"/>
<dbReference type="FunFam" id="2.60.120.430:FF:000003">
    <property type="entry name" value="FERONIA receptor-like kinase"/>
    <property type="match status" value="1"/>
</dbReference>
<dbReference type="GO" id="GO:0004714">
    <property type="term" value="F:transmembrane receptor protein tyrosine kinase activity"/>
    <property type="evidence" value="ECO:0007669"/>
    <property type="project" value="InterPro"/>
</dbReference>